<keyword evidence="4" id="KW-1185">Reference proteome</keyword>
<dbReference type="InterPro" id="IPR036372">
    <property type="entry name" value="BEACH_dom_sf"/>
</dbReference>
<dbReference type="PROSITE" id="PS50197">
    <property type="entry name" value="BEACH"/>
    <property type="match status" value="1"/>
</dbReference>
<dbReference type="InterPro" id="IPR023362">
    <property type="entry name" value="PH-BEACH_dom"/>
</dbReference>
<dbReference type="PANTHER" id="PTHR13743">
    <property type="entry name" value="BEIGE/BEACH-RELATED"/>
    <property type="match status" value="1"/>
</dbReference>
<dbReference type="InterPro" id="IPR000409">
    <property type="entry name" value="BEACH_dom"/>
</dbReference>
<dbReference type="Gene3D" id="2.130.10.10">
    <property type="entry name" value="YVTN repeat-like/Quinoprotein amine dehydrogenase"/>
    <property type="match status" value="1"/>
</dbReference>
<protein>
    <submittedName>
        <fullName evidence="3">Beige/BEACH domain containing protein</fullName>
    </submittedName>
</protein>
<name>A2FGT2_TRIV3</name>
<dbReference type="VEuPathDB" id="TrichDB:TVAG_008870"/>
<dbReference type="SUPFAM" id="SSF50978">
    <property type="entry name" value="WD40 repeat-like"/>
    <property type="match status" value="1"/>
</dbReference>
<dbReference type="SUPFAM" id="SSF49899">
    <property type="entry name" value="Concanavalin A-like lectins/glucanases"/>
    <property type="match status" value="1"/>
</dbReference>
<dbReference type="CDD" id="cd06071">
    <property type="entry name" value="Beach"/>
    <property type="match status" value="1"/>
</dbReference>
<gene>
    <name evidence="3" type="ORF">TVAG_008870</name>
</gene>
<dbReference type="OMA" id="SANINNW"/>
<organism evidence="3 4">
    <name type="scientific">Trichomonas vaginalis (strain ATCC PRA-98 / G3)</name>
    <dbReference type="NCBI Taxonomy" id="412133"/>
    <lineage>
        <taxon>Eukaryota</taxon>
        <taxon>Metamonada</taxon>
        <taxon>Parabasalia</taxon>
        <taxon>Trichomonadida</taxon>
        <taxon>Trichomonadidae</taxon>
        <taxon>Trichomonas</taxon>
    </lineage>
</organism>
<dbReference type="KEGG" id="tva:4753638"/>
<reference evidence="3" key="2">
    <citation type="journal article" date="2007" name="Science">
        <title>Draft genome sequence of the sexually transmitted pathogen Trichomonas vaginalis.</title>
        <authorList>
            <person name="Carlton J.M."/>
            <person name="Hirt R.P."/>
            <person name="Silva J.C."/>
            <person name="Delcher A.L."/>
            <person name="Schatz M."/>
            <person name="Zhao Q."/>
            <person name="Wortman J.R."/>
            <person name="Bidwell S.L."/>
            <person name="Alsmark U.C.M."/>
            <person name="Besteiro S."/>
            <person name="Sicheritz-Ponten T."/>
            <person name="Noel C.J."/>
            <person name="Dacks J.B."/>
            <person name="Foster P.G."/>
            <person name="Simillion C."/>
            <person name="Van de Peer Y."/>
            <person name="Miranda-Saavedra D."/>
            <person name="Barton G.J."/>
            <person name="Westrop G.D."/>
            <person name="Mueller S."/>
            <person name="Dessi D."/>
            <person name="Fiori P.L."/>
            <person name="Ren Q."/>
            <person name="Paulsen I."/>
            <person name="Zhang H."/>
            <person name="Bastida-Corcuera F.D."/>
            <person name="Simoes-Barbosa A."/>
            <person name="Brown M.T."/>
            <person name="Hayes R.D."/>
            <person name="Mukherjee M."/>
            <person name="Okumura C.Y."/>
            <person name="Schneider R."/>
            <person name="Smith A.J."/>
            <person name="Vanacova S."/>
            <person name="Villalvazo M."/>
            <person name="Haas B.J."/>
            <person name="Pertea M."/>
            <person name="Feldblyum T.V."/>
            <person name="Utterback T.R."/>
            <person name="Shu C.L."/>
            <person name="Osoegawa K."/>
            <person name="de Jong P.J."/>
            <person name="Hrdy I."/>
            <person name="Horvathova L."/>
            <person name="Zubacova Z."/>
            <person name="Dolezal P."/>
            <person name="Malik S.B."/>
            <person name="Logsdon J.M. Jr."/>
            <person name="Henze K."/>
            <person name="Gupta A."/>
            <person name="Wang C.C."/>
            <person name="Dunne R.L."/>
            <person name="Upcroft J.A."/>
            <person name="Upcroft P."/>
            <person name="White O."/>
            <person name="Salzberg S.L."/>
            <person name="Tang P."/>
            <person name="Chiu C.-H."/>
            <person name="Lee Y.-S."/>
            <person name="Embley T.M."/>
            <person name="Coombs G.H."/>
            <person name="Mottram J.C."/>
            <person name="Tachezy J."/>
            <person name="Fraser-Liggett C.M."/>
            <person name="Johnson P.J."/>
        </authorList>
    </citation>
    <scope>NUCLEOTIDE SEQUENCE [LARGE SCALE GENOMIC DNA]</scope>
    <source>
        <strain evidence="3">G3</strain>
    </source>
</reference>
<dbReference type="InterPro" id="IPR013320">
    <property type="entry name" value="ConA-like_dom_sf"/>
</dbReference>
<reference evidence="3" key="1">
    <citation type="submission" date="2006-10" db="EMBL/GenBank/DDBJ databases">
        <authorList>
            <person name="Amadeo P."/>
            <person name="Zhao Q."/>
            <person name="Wortman J."/>
            <person name="Fraser-Liggett C."/>
            <person name="Carlton J."/>
        </authorList>
    </citation>
    <scope>NUCLEOTIDE SEQUENCE</scope>
    <source>
        <strain evidence="3">G3</strain>
    </source>
</reference>
<evidence type="ECO:0000313" key="3">
    <source>
        <dbReference type="EMBL" id="EAX95876.1"/>
    </source>
</evidence>
<dbReference type="PROSITE" id="PS51783">
    <property type="entry name" value="PH_BEACH"/>
    <property type="match status" value="1"/>
</dbReference>
<dbReference type="Pfam" id="PF15787">
    <property type="entry name" value="DUF4704"/>
    <property type="match status" value="1"/>
</dbReference>
<evidence type="ECO:0000259" key="2">
    <source>
        <dbReference type="PROSITE" id="PS51783"/>
    </source>
</evidence>
<dbReference type="OrthoDB" id="26681at2759"/>
<dbReference type="Gene3D" id="2.30.29.30">
    <property type="entry name" value="Pleckstrin-homology domain (PH domain)/Phosphotyrosine-binding domain (PTB)"/>
    <property type="match status" value="1"/>
</dbReference>
<dbReference type="InterPro" id="IPR031570">
    <property type="entry name" value="NBEA/BDCP_DUF4704"/>
</dbReference>
<dbReference type="SUPFAM" id="SSF81837">
    <property type="entry name" value="BEACH domain"/>
    <property type="match status" value="1"/>
</dbReference>
<dbReference type="InParanoid" id="A2FGT2"/>
<dbReference type="InterPro" id="IPR011993">
    <property type="entry name" value="PH-like_dom_sf"/>
</dbReference>
<evidence type="ECO:0000259" key="1">
    <source>
        <dbReference type="PROSITE" id="PS50197"/>
    </source>
</evidence>
<dbReference type="InterPro" id="IPR050865">
    <property type="entry name" value="BEACH_Domain"/>
</dbReference>
<dbReference type="InterPro" id="IPR036322">
    <property type="entry name" value="WD40_repeat_dom_sf"/>
</dbReference>
<dbReference type="InterPro" id="IPR015943">
    <property type="entry name" value="WD40/YVTN_repeat-like_dom_sf"/>
</dbReference>
<dbReference type="EMBL" id="DS113784">
    <property type="protein sequence ID" value="EAX95876.1"/>
    <property type="molecule type" value="Genomic_DNA"/>
</dbReference>
<feature type="domain" description="BEACH" evidence="1">
    <location>
        <begin position="2122"/>
        <end position="2411"/>
    </location>
</feature>
<dbReference type="eggNOG" id="KOG1787">
    <property type="taxonomic scope" value="Eukaryota"/>
</dbReference>
<dbReference type="SMR" id="A2FGT2"/>
<dbReference type="SUPFAM" id="SSF50729">
    <property type="entry name" value="PH domain-like"/>
    <property type="match status" value="1"/>
</dbReference>
<dbReference type="PANTHER" id="PTHR13743:SF112">
    <property type="entry name" value="BEACH DOMAIN-CONTAINING PROTEIN"/>
    <property type="match status" value="1"/>
</dbReference>
<dbReference type="RefSeq" id="XP_001308806.1">
    <property type="nucleotide sequence ID" value="XM_001308805.1"/>
</dbReference>
<dbReference type="VEuPathDB" id="TrichDB:TVAGG3_0313730"/>
<dbReference type="Pfam" id="PF02138">
    <property type="entry name" value="Beach"/>
    <property type="match status" value="1"/>
</dbReference>
<evidence type="ECO:0000313" key="4">
    <source>
        <dbReference type="Proteomes" id="UP000001542"/>
    </source>
</evidence>
<feature type="domain" description="BEACH-type PH" evidence="2">
    <location>
        <begin position="2008"/>
        <end position="2111"/>
    </location>
</feature>
<dbReference type="SMART" id="SM01026">
    <property type="entry name" value="Beach"/>
    <property type="match status" value="1"/>
</dbReference>
<dbReference type="Proteomes" id="UP000001542">
    <property type="component" value="Unassembled WGS sequence"/>
</dbReference>
<proteinExistence type="predicted"/>
<dbReference type="Gene3D" id="1.10.1540.10">
    <property type="entry name" value="BEACH domain"/>
    <property type="match status" value="1"/>
</dbReference>
<accession>A2FGT2</accession>
<dbReference type="Pfam" id="PF14844">
    <property type="entry name" value="PH_BEACH"/>
    <property type="match status" value="1"/>
</dbReference>
<sequence>MLAKIFGSKKEINDPVHRIWVKWFTVDLPKQSHLQVIPQDILTYYQQIQLVTYTKQQVFKNREPDDLTYFTNLFKLNEPLDEKVENLINYINTSTSVLMQSERLLQLLVPPIYQYLIRYLYQFPTMLNLARSDNVATLQFIQKAYPLLNFYMSHSNKLFEDALFLLKSFYERLSSLLNDGIFIQEFFPEVLNITLNFLTGLQEDNSNTFSMFQFLLNYYHMWISKIHTPQFTKENLTDCIKICDGMSKIKPAFAIHYKESLIDPILSNGFNMLSFLFILTNNPVDDMDIAYLGISFLRFLDFYTNLGPDFAETIFCHQMLHFIGAFIMWTLDRFPICDDQAEPEKVCETDLEFYKHHIFTPPEFKFVKKVLHITLTKSHNRESFENRELIMQYALTEISERIQKIPQLKSVFVTLANLTFHTNSYHLVELLYLTIMDFVTQLMNGTSIQYNFRSEPRLLCSSAIFFITQLFLHSQIQIVVQVLQDHNGFTNLANTFIFSPKFNTWETDNTCIDNIFITETRLSVYSLFASSYANIDSSYVPILNALSTLFGSSAPIIDEVIQFIYVLFCTSTEIFTQILPKVNLIQEASQYMVDLQRINIDMEEQNYEQKKISMLEQSRYHIFNIFDYFSAKPGSRLLIFSEKLFCDSIIHFFFEDATQNYAIDMWENGLLIDQGYITNVFDPFLHMFDLQNILFDNSFNHVDDEDWISLIYRLLQTLDKVIPLNKKTLINYITNYNLLENISNLPNISTDVSKKLEFVNLILHIFFLVIQGSPVIRKSASKKPMENMSEILSKLDYGDETVKLLLSLIFERSMDLKNLPRNMDINNAKIIPAIHRSTKHLYAHDIIFNYLSKVCTSSVTNKLKLFMSKTPLVILKYIQSFDNFPSPNKDGSYAPTVNWMLILFSTVSSAVFKWKTFYEALRSMRPYEKTKRWWTVQLISTFSTILSEISSRPPSSFFHFHGRRTGIDLPVLPAGVLTNGFTFVVRLELGSIISLDGNRATLLSLLDTSGNSMDLFFEDNHLVFEYYKGKDNIQRVVISRMKRDVQTPLEFSQNVWSRIIFTINEKKCATLWIDKVCYHEFVVKGFKLDQEIKQGKIACNSPKMYRPTEDPLIANISSIYLFDRCLSQENIQRIASLPNDYCFGFSPSQASAFPDVPKELFTDEINNSLILCLNARMTAGTTCANFTTRGIGNAEVRGQIIPFSTSFIDVTTNMGGLNVFLPLLEQVDYPIKNEEINDATNFLLSLLGLFNQFLNNSDVIQHDFFASEGMKSLAFLLSKINPTTMHSRVISQLCEMFNSIKTEENKLVMIRDIFLNFSLWANHLPDTQICVIDHSWKYIFSSNIDLFTKSTSVTNLIITITDQPNASIRNAFWELVQNLAPHKFTSSDQTSLFELAMMDNPIDVSLEILKNTYILMKKQVNNFHRIVEKYKYYLPFTQYLSISANENVRIFSLKFICQIYKQQLRGQMSTAGTEDPDTMFINAILAMIAVYNPNESTLKMLEIVTKIFFRSKKMQPGLFPFIIYLSTIYKPEEFRPFFEKCQTVEVCSSISQAPCWLLWLFYAMFQTNRPKLVFGSDTLIDSIIAMTLIQITQKNQNNNDKNREQSAVSSMISLFMHVMIFNKFDTTPLIRNVLKIMLRKVMQEISKWSSDQLQNIITPIVRFIFFPENSEIYKDNVQLLQMANVEVKGYLASEAQGHIALSIYKQIFSKDKVKDVHTTFSLRVENNKWLDSELAKMLLDIMCFLKDKEISEMKMKVSEVTSLIAATLIHTDHSNTLNYIQSIKSIISNDYSALAIVAESVYRVSIKYDKTLFNSFIKTYPEIISRIPRKPQDGNSYLNDQYFVTDIFNELFKDIRIYNMMADDSDKVSTAITRNLTFYIESCAPTLMKLDPEQAVLFETIGYKRRHLEFTNEMKIQKYSCEKAWRRIWRNLSTNGSPWSSIGNAQHWKLAQRWDSLYRRFFMKPNLEFDPHVKASFRRDATSESQAQELFLNWQKNHPEQTIEQDTNQNEDIDEDINTNKQHYSLSLNARMITLEKNYEGIFFMNDKEIAFNATDEQRSIQFEITQLDMVLHRSYLHIDSGLEFFLKSRRSYFIMFGKQSDRRNVIQYLRPYSNQMVLQIGNIQSLYAFQEATNQWKSGNMSNFEYLMKINFFAGRSYNDLSQYPVFPWVLKDYKSPTLDLNNPDIYRDLSKPIGALNEQRLAKSLNEYQECPDGPERCLYRMHYSNAFYVLNYLVRMEPYTTLHIEVNDRKFDKSNRMFSGIKRAWNAVVSHAPDYRELIPEFFCCPDFLTNHNNFDLGKFKNGCENGDVKLPKWAKSPAQFIAIHRAALESPYVTSHLGQWIDLIFGYKQQGQAAIDANNTFHAYCYSSSVTPEIIRNRPDDLQTIQFTAGNVGIIPRQLFTSPHPCIDVKLRRPINSTKFIKEMNGRPSFVAYNNQSKSMFCLMQNAQVFLVNSTSPPNMIGSIQGTTIMDGTGQKSFAYFPDSQRFIVSSPWDSCFHVFKAESNSLTQIHTERQKFSLIVALQTIGKSFLLTIWRDSSISVYSIIDKYSLLYRITPHFVSIVDADASLVLDIIVSADKDSNIVISRLVNGAFIRKLTADDQIQKVSLIEDGYIAVCTGTNHTKLTLYTVNGDFVASTTFTAKMTAWTNVTDSKTSLSHIIIAFDNFEVVEFNVPQLEILSSINAGDTLSSLTYDPNLNAVFGAASDGICFLNF</sequence>